<evidence type="ECO:0000313" key="3">
    <source>
        <dbReference type="Proteomes" id="UP000199227"/>
    </source>
</evidence>
<reference evidence="2 3" key="1">
    <citation type="submission" date="2016-10" db="EMBL/GenBank/DDBJ databases">
        <authorList>
            <person name="de Groot N.N."/>
        </authorList>
    </citation>
    <scope>NUCLEOTIDE SEQUENCE [LARGE SCALE GENOMIC DNA]</scope>
    <source>
        <strain evidence="2 3">EP1-55-1</strain>
    </source>
</reference>
<evidence type="ECO:0000313" key="2">
    <source>
        <dbReference type="EMBL" id="SFO99394.1"/>
    </source>
</evidence>
<dbReference type="GO" id="GO:0004040">
    <property type="term" value="F:amidase activity"/>
    <property type="evidence" value="ECO:0007669"/>
    <property type="project" value="InterPro"/>
</dbReference>
<dbReference type="SMART" id="SM00047">
    <property type="entry name" value="LYZ2"/>
    <property type="match status" value="1"/>
</dbReference>
<dbReference type="InterPro" id="IPR053195">
    <property type="entry name" value="Bax-like"/>
</dbReference>
<dbReference type="Pfam" id="PF01832">
    <property type="entry name" value="Glucosaminidase"/>
    <property type="match status" value="1"/>
</dbReference>
<dbReference type="AlphaFoldDB" id="A0A1I5LPU3"/>
<keyword evidence="3" id="KW-1185">Reference proteome</keyword>
<proteinExistence type="predicted"/>
<sequence length="262" mass="30885">MTKLITGVLLAQALLFADALKTFPKEYYSIKKSEKQKEKFVEILYPLILKEEEKIRKERQFVKSFFTKFQSVGIVTPNEVKKLEAIAKKYRIKSLYDKEEYLKRVDTIPVSMVLAQAAIESNWGKSRFAREANNLFGEWTWGKKGIIPKNRPEGKRYKIRIFDSLEDSIASYMRNLNRHWAYKEFREARYLAKKMGKPFGGFTASAYLTRYSQLGEKYTLMIKKTIDEHEWDLYDIPKSTPQVKLKNEIVMLSKEIYRSIGR</sequence>
<dbReference type="PANTHER" id="PTHR40572:SF1">
    <property type="entry name" value="PROTEIN BAX"/>
    <property type="match status" value="1"/>
</dbReference>
<dbReference type="EMBL" id="FOXB01000003">
    <property type="protein sequence ID" value="SFO99394.1"/>
    <property type="molecule type" value="Genomic_DNA"/>
</dbReference>
<feature type="domain" description="Mannosyl-glycoprotein endo-beta-N-acetylglucosamidase-like" evidence="1">
    <location>
        <begin position="81"/>
        <end position="212"/>
    </location>
</feature>
<accession>A0A1I5LPU3</accession>
<organism evidence="2 3">
    <name type="scientific">Hydrogenimonas thermophila</name>
    <dbReference type="NCBI Taxonomy" id="223786"/>
    <lineage>
        <taxon>Bacteria</taxon>
        <taxon>Pseudomonadati</taxon>
        <taxon>Campylobacterota</taxon>
        <taxon>Epsilonproteobacteria</taxon>
        <taxon>Campylobacterales</taxon>
        <taxon>Hydrogenimonadaceae</taxon>
        <taxon>Hydrogenimonas</taxon>
    </lineage>
</organism>
<dbReference type="RefSeq" id="WP_218147898.1">
    <property type="nucleotide sequence ID" value="NZ_FOXB01000003.1"/>
</dbReference>
<protein>
    <submittedName>
        <fullName evidence="2">Bax protein</fullName>
    </submittedName>
</protein>
<dbReference type="Proteomes" id="UP000199227">
    <property type="component" value="Unassembled WGS sequence"/>
</dbReference>
<dbReference type="Gene3D" id="1.10.530.10">
    <property type="match status" value="1"/>
</dbReference>
<name>A0A1I5LPU3_9BACT</name>
<evidence type="ECO:0000259" key="1">
    <source>
        <dbReference type="SMART" id="SM00047"/>
    </source>
</evidence>
<dbReference type="PANTHER" id="PTHR40572">
    <property type="entry name" value="PROTEIN BAX"/>
    <property type="match status" value="1"/>
</dbReference>
<dbReference type="InterPro" id="IPR002901">
    <property type="entry name" value="MGlyc_endo_b_GlcNAc-like_dom"/>
</dbReference>
<gene>
    <name evidence="2" type="ORF">SAMN05216234_103131</name>
</gene>
<dbReference type="STRING" id="223786.SAMN05216234_103131"/>